<dbReference type="SUPFAM" id="SSF49899">
    <property type="entry name" value="Concanavalin A-like lectins/glucanases"/>
    <property type="match status" value="1"/>
</dbReference>
<accession>V6JXH9</accession>
<dbReference type="OrthoDB" id="3445328at2"/>
<dbReference type="RefSeq" id="WP_023550853.1">
    <property type="nucleotide sequence ID" value="NZ_CM002285.1"/>
</dbReference>
<dbReference type="STRING" id="1352936.M878_30740"/>
<evidence type="ECO:0000313" key="2">
    <source>
        <dbReference type="Proteomes" id="UP000017984"/>
    </source>
</evidence>
<dbReference type="AlphaFoldDB" id="V6JXH9"/>
<organism evidence="1 2">
    <name type="scientific">Streptomyces roseochromogenus subsp. oscitans DS 12.976</name>
    <dbReference type="NCBI Taxonomy" id="1352936"/>
    <lineage>
        <taxon>Bacteria</taxon>
        <taxon>Bacillati</taxon>
        <taxon>Actinomycetota</taxon>
        <taxon>Actinomycetes</taxon>
        <taxon>Kitasatosporales</taxon>
        <taxon>Streptomycetaceae</taxon>
        <taxon>Streptomyces</taxon>
    </lineage>
</organism>
<keyword evidence="2" id="KW-1185">Reference proteome</keyword>
<dbReference type="HOGENOM" id="CLU_278210_0_0_11"/>
<sequence length="974" mass="102068">MTTPPGYAPDGPLIASWPRVLLEVAWNAGGNSTSPNWWYNLGGRLRGNWKAQLAGRQYELDAVQSGKVDFSLDNLDGAFDPDNTSSFFYPYVVPYRRCRLVLQVNPTRNLLYPWVAAGTSTLSMNATVGTTGTATGLPASGSGLTTAQTWAIPNGSSSGVAFGLNGDAGANWSTTDCDGTTVTPGLTYSFGIDVSLAAGGMTSLQLKARLAFYSLSGTLITRTLGTVQSVTTSWTRLTVSATAPSNAAWALVSISTSASTTAATTVQTTGWQLEQAAAPTSWVSPGTWAEIWQGFVERWPQTYTQNGKYGLVNVTAVDGLAPLSQSTIASAMASFVAQQNPQYRFDLAATGSQPDSPTGSAFLDLGGSGVGLDLVGGAITTGVSISSTSPLGTLWNTPGPVITLSNNQAASLGNASGASYLQWAKSSGKTVALPSAGWTRMICFRNGHLPGSGSTYTLASLWAATAAGFASGTGDQSGAYLYINSSGYVGCNIQNSAGTSLARVNSSVYVCDNNWHCAILSLSADGLTLHLTVDGTWFFGTAASSVGSSTYTQDAIGTLLADGGVNTQPFAGDLAWVAQWNTELSVSTQLDLTNGFANGWSGDANGTRLGRIMTLANFQPGAYSGYRIVGSDVYVGGASINGRSPLDVMQECADTEVGQFTVDRNGVPTLYGQLWRWIQTQPRVTFGENAGSGEIPYLGDVVFEQDPSRLYNDVQITVDGAQDLTNTNALQEAQDATSQTAYFPQTLARTLNPQTVQGGLNIANYLLSQYKDPHTRIQEITVDLASNPSLLPQVVLLSFADRVRVNKRPAEAPMKTLDCFIEQMEWSGTDQGALTLRMQMSPASQYQYGIIGAAWAQLQSSYAAGVSTITVGPISGSNLIAAQYVIPGGASYQMTLGYGTAAAETVTVQSVQAVSPGYSTVQITFTAPTANAHNANDYLCDPKPGNVALPPAGSYPTCFDAASLTGGTMPLIGF</sequence>
<dbReference type="PATRIC" id="fig|1352936.5.peg.6402"/>
<dbReference type="InterPro" id="IPR013320">
    <property type="entry name" value="ConA-like_dom_sf"/>
</dbReference>
<dbReference type="EMBL" id="AWQX01000267">
    <property type="protein sequence ID" value="EST24393.1"/>
    <property type="molecule type" value="Genomic_DNA"/>
</dbReference>
<name>V6JXH9_STRRC</name>
<protein>
    <submittedName>
        <fullName evidence="1">Uncharacterized protein</fullName>
    </submittedName>
</protein>
<proteinExistence type="predicted"/>
<gene>
    <name evidence="1" type="ORF">M878_30740</name>
</gene>
<evidence type="ECO:0000313" key="1">
    <source>
        <dbReference type="EMBL" id="EST24393.1"/>
    </source>
</evidence>
<comment type="caution">
    <text evidence="1">The sequence shown here is derived from an EMBL/GenBank/DDBJ whole genome shotgun (WGS) entry which is preliminary data.</text>
</comment>
<dbReference type="Proteomes" id="UP000017984">
    <property type="component" value="Chromosome"/>
</dbReference>
<reference evidence="1 2" key="1">
    <citation type="journal article" date="2014" name="Genome Announc.">
        <title>Draft Genome Sequence of Streptomyces roseochromogenes subsp. oscitans DS 12.976, Producer of the Aminocoumarin Antibiotic Clorobiocin.</title>
        <authorList>
            <person name="Ruckert C."/>
            <person name="Kalinowski J."/>
            <person name="Heide L."/>
            <person name="Apel A.K."/>
        </authorList>
    </citation>
    <scope>NUCLEOTIDE SEQUENCE [LARGE SCALE GENOMIC DNA]</scope>
    <source>
        <strain evidence="1 2">DS 12.976</strain>
    </source>
</reference>